<dbReference type="Proteomes" id="UP001461498">
    <property type="component" value="Unassembled WGS sequence"/>
</dbReference>
<dbReference type="PANTHER" id="PTHR47966">
    <property type="entry name" value="BETA-SITE APP-CLEAVING ENZYME, ISOFORM A-RELATED"/>
    <property type="match status" value="1"/>
</dbReference>
<feature type="active site" evidence="2">
    <location>
        <position position="114"/>
    </location>
</feature>
<feature type="signal peptide" evidence="4">
    <location>
        <begin position="1"/>
        <end position="25"/>
    </location>
</feature>
<evidence type="ECO:0000256" key="3">
    <source>
        <dbReference type="PIRSR" id="PIRSR601461-2"/>
    </source>
</evidence>
<reference evidence="6 7" key="1">
    <citation type="submission" date="2022-12" db="EMBL/GenBank/DDBJ databases">
        <title>Chromosome-level genome assembly of true bugs.</title>
        <authorList>
            <person name="Ma L."/>
            <person name="Li H."/>
        </authorList>
    </citation>
    <scope>NUCLEOTIDE SEQUENCE [LARGE SCALE GENOMIC DNA]</scope>
    <source>
        <strain evidence="6">Lab_2022b</strain>
    </source>
</reference>
<keyword evidence="7" id="KW-1185">Reference proteome</keyword>
<dbReference type="Gene3D" id="2.40.70.10">
    <property type="entry name" value="Acid Proteases"/>
    <property type="match status" value="2"/>
</dbReference>
<dbReference type="EMBL" id="JAPXFL010000008">
    <property type="protein sequence ID" value="KAK9503217.1"/>
    <property type="molecule type" value="Genomic_DNA"/>
</dbReference>
<dbReference type="FunFam" id="2.40.70.10:FF:000008">
    <property type="entry name" value="Cathepsin D"/>
    <property type="match status" value="1"/>
</dbReference>
<dbReference type="InterPro" id="IPR021109">
    <property type="entry name" value="Peptidase_aspartic_dom_sf"/>
</dbReference>
<sequence>MKTMVSMQTLIFLLLCLISFSYTSSDHQYNEVNFEPDDDYYSGRVIKIPLIRMESALQRMARENIHPRVIESFFMRAAKNSSGVPVPLFKFLDTEFYGEILIGHPGQKFKVVFDTAWANTWVPSVLCPVVQVACILRNKYDASRSSTYIKNNKPFDIKLGSLDLKGKLSTDLFHINQVNVTNVTFAEISDMPWILFFSKADGVVGLAFADVAVDGVIPLFYDMIKQGLVDQRIFSFYMNRDPASPKGGTIMFGGVEKRHYLGNFTDVKIIPKTGLWTFQIDGIFTSRKKSDKFCTSGCQAFADTSENTIRGPADDIDMLNSIIGAQSFYFGRYIVNCNNVNTLPKVTFFIKNRNFTLKGQDYIQKMTWGPVTICLSSFKKSDTANTWALGAAFLSRFYVRFDMQRMLIGFADARL</sequence>
<dbReference type="InterPro" id="IPR001461">
    <property type="entry name" value="Aspartic_peptidase_A1"/>
</dbReference>
<keyword evidence="4" id="KW-0732">Signal</keyword>
<dbReference type="PANTHER" id="PTHR47966:SF51">
    <property type="entry name" value="BETA-SITE APP-CLEAVING ENZYME, ISOFORM A-RELATED"/>
    <property type="match status" value="1"/>
</dbReference>
<comment type="similarity">
    <text evidence="1">Belongs to the peptidase A1 family.</text>
</comment>
<proteinExistence type="inferred from homology"/>
<evidence type="ECO:0000256" key="1">
    <source>
        <dbReference type="ARBA" id="ARBA00007447"/>
    </source>
</evidence>
<feature type="domain" description="Peptidase A1" evidence="5">
    <location>
        <begin position="96"/>
        <end position="411"/>
    </location>
</feature>
<feature type="active site" evidence="2">
    <location>
        <position position="303"/>
    </location>
</feature>
<dbReference type="PRINTS" id="PR00792">
    <property type="entry name" value="PEPSIN"/>
</dbReference>
<dbReference type="FunFam" id="2.40.70.10:FF:000044">
    <property type="entry name" value="Lysosomal aspartic protease"/>
    <property type="match status" value="1"/>
</dbReference>
<dbReference type="AlphaFoldDB" id="A0AAW1D2Y3"/>
<feature type="disulfide bond" evidence="3">
    <location>
        <begin position="127"/>
        <end position="134"/>
    </location>
</feature>
<organism evidence="6 7">
    <name type="scientific">Rhynocoris fuscipes</name>
    <dbReference type="NCBI Taxonomy" id="488301"/>
    <lineage>
        <taxon>Eukaryota</taxon>
        <taxon>Metazoa</taxon>
        <taxon>Ecdysozoa</taxon>
        <taxon>Arthropoda</taxon>
        <taxon>Hexapoda</taxon>
        <taxon>Insecta</taxon>
        <taxon>Pterygota</taxon>
        <taxon>Neoptera</taxon>
        <taxon>Paraneoptera</taxon>
        <taxon>Hemiptera</taxon>
        <taxon>Heteroptera</taxon>
        <taxon>Panheteroptera</taxon>
        <taxon>Cimicomorpha</taxon>
        <taxon>Reduviidae</taxon>
        <taxon>Harpactorinae</taxon>
        <taxon>Harpactorini</taxon>
        <taxon>Rhynocoris</taxon>
    </lineage>
</organism>
<evidence type="ECO:0000313" key="7">
    <source>
        <dbReference type="Proteomes" id="UP001461498"/>
    </source>
</evidence>
<dbReference type="SUPFAM" id="SSF50630">
    <property type="entry name" value="Acid proteases"/>
    <property type="match status" value="1"/>
</dbReference>
<feature type="chain" id="PRO_5043587081" description="Peptidase A1 domain-containing protein" evidence="4">
    <location>
        <begin position="26"/>
        <end position="415"/>
    </location>
</feature>
<evidence type="ECO:0000259" key="5">
    <source>
        <dbReference type="PROSITE" id="PS51767"/>
    </source>
</evidence>
<evidence type="ECO:0000256" key="4">
    <source>
        <dbReference type="SAM" id="SignalP"/>
    </source>
</evidence>
<dbReference type="Gene3D" id="2.60.40.1960">
    <property type="match status" value="1"/>
</dbReference>
<comment type="caution">
    <text evidence="6">The sequence shown here is derived from an EMBL/GenBank/DDBJ whole genome shotgun (WGS) entry which is preliminary data.</text>
</comment>
<dbReference type="Pfam" id="PF00026">
    <property type="entry name" value="Asp"/>
    <property type="match status" value="1"/>
</dbReference>
<gene>
    <name evidence="6" type="ORF">O3M35_011835</name>
</gene>
<accession>A0AAW1D2Y3</accession>
<dbReference type="GO" id="GO:0005764">
    <property type="term" value="C:lysosome"/>
    <property type="evidence" value="ECO:0007669"/>
    <property type="project" value="TreeGrafter"/>
</dbReference>
<dbReference type="PROSITE" id="PS51767">
    <property type="entry name" value="PEPTIDASE_A1"/>
    <property type="match status" value="1"/>
</dbReference>
<evidence type="ECO:0000256" key="2">
    <source>
        <dbReference type="PIRSR" id="PIRSR601461-1"/>
    </source>
</evidence>
<dbReference type="GO" id="GO:0006508">
    <property type="term" value="P:proteolysis"/>
    <property type="evidence" value="ECO:0007669"/>
    <property type="project" value="InterPro"/>
</dbReference>
<keyword evidence="3" id="KW-1015">Disulfide bond</keyword>
<protein>
    <recommendedName>
        <fullName evidence="5">Peptidase A1 domain-containing protein</fullName>
    </recommendedName>
</protein>
<dbReference type="InterPro" id="IPR033121">
    <property type="entry name" value="PEPTIDASE_A1"/>
</dbReference>
<dbReference type="GO" id="GO:0004190">
    <property type="term" value="F:aspartic-type endopeptidase activity"/>
    <property type="evidence" value="ECO:0007669"/>
    <property type="project" value="InterPro"/>
</dbReference>
<evidence type="ECO:0000313" key="6">
    <source>
        <dbReference type="EMBL" id="KAK9503217.1"/>
    </source>
</evidence>
<name>A0AAW1D2Y3_9HEMI</name>